<dbReference type="EMBL" id="JANWOI010000001">
    <property type="protein sequence ID" value="MDA5192780.1"/>
    <property type="molecule type" value="Genomic_DNA"/>
</dbReference>
<accession>A0A9X3Z639</accession>
<organism evidence="1 2">
    <name type="scientific">Govanella unica</name>
    <dbReference type="NCBI Taxonomy" id="2975056"/>
    <lineage>
        <taxon>Bacteria</taxon>
        <taxon>Pseudomonadati</taxon>
        <taxon>Pseudomonadota</taxon>
        <taxon>Alphaproteobacteria</taxon>
        <taxon>Emcibacterales</taxon>
        <taxon>Govanellaceae</taxon>
        <taxon>Govanella</taxon>
    </lineage>
</organism>
<dbReference type="RefSeq" id="WP_274942482.1">
    <property type="nucleotide sequence ID" value="NZ_JANWOI010000001.1"/>
</dbReference>
<sequence length="252" mass="27419">MIYFEVKNRWTGAVQFVAEINCAEDAPRALKLRLAVMWALKLKISLTCCDLNDADLSTMDLAWADFAGASCARANFAYADLCATDFTGVDCTAADFTNVNATVSDFSLAKLTHAICTNANFRGSCMPGADFCGADLNGANLNRTDLTHASFVRADLTGTNFAETKWRDGVIINRRPLQLAGLEFPVIIFDDHMEIGCELHSIGDWAAFDDRHIIRMGGARAIRFWHSHKYALLALAASDARGPAAATQEIAA</sequence>
<dbReference type="SUPFAM" id="SSF141571">
    <property type="entry name" value="Pentapeptide repeat-like"/>
    <property type="match status" value="1"/>
</dbReference>
<name>A0A9X3Z639_9PROT</name>
<evidence type="ECO:0000313" key="2">
    <source>
        <dbReference type="Proteomes" id="UP001141619"/>
    </source>
</evidence>
<dbReference type="InterPro" id="IPR001646">
    <property type="entry name" value="5peptide_repeat"/>
</dbReference>
<reference evidence="1" key="1">
    <citation type="submission" date="2022-08" db="EMBL/GenBank/DDBJ databases">
        <authorList>
            <person name="Vandamme P."/>
            <person name="Hettiarachchi A."/>
            <person name="Peeters C."/>
            <person name="Cnockaert M."/>
            <person name="Carlier A."/>
        </authorList>
    </citation>
    <scope>NUCLEOTIDE SEQUENCE</scope>
    <source>
        <strain evidence="1">LMG 31809</strain>
    </source>
</reference>
<dbReference type="InterPro" id="IPR051082">
    <property type="entry name" value="Pentapeptide-BTB/POZ_domain"/>
</dbReference>
<dbReference type="AlphaFoldDB" id="A0A9X3Z639"/>
<reference evidence="1" key="2">
    <citation type="journal article" date="2023" name="Syst. Appl. Microbiol.">
        <title>Govania unica gen. nov., sp. nov., a rare biosphere bacterium that represents a novel family in the class Alphaproteobacteria.</title>
        <authorList>
            <person name="Vandamme P."/>
            <person name="Peeters C."/>
            <person name="Hettiarachchi A."/>
            <person name="Cnockaert M."/>
            <person name="Carlier A."/>
        </authorList>
    </citation>
    <scope>NUCLEOTIDE SEQUENCE</scope>
    <source>
        <strain evidence="1">LMG 31809</strain>
    </source>
</reference>
<dbReference type="Pfam" id="PF00805">
    <property type="entry name" value="Pentapeptide"/>
    <property type="match status" value="2"/>
</dbReference>
<comment type="caution">
    <text evidence="1">The sequence shown here is derived from an EMBL/GenBank/DDBJ whole genome shotgun (WGS) entry which is preliminary data.</text>
</comment>
<dbReference type="PANTHER" id="PTHR14136">
    <property type="entry name" value="BTB_POZ DOMAIN-CONTAINING PROTEIN KCTD9"/>
    <property type="match status" value="1"/>
</dbReference>
<gene>
    <name evidence="1" type="ORF">NYP16_02255</name>
</gene>
<proteinExistence type="predicted"/>
<evidence type="ECO:0000313" key="1">
    <source>
        <dbReference type="EMBL" id="MDA5192780.1"/>
    </source>
</evidence>
<protein>
    <submittedName>
        <fullName evidence="1">Pentapeptide repeat-containing protein</fullName>
    </submittedName>
</protein>
<dbReference type="Proteomes" id="UP001141619">
    <property type="component" value="Unassembled WGS sequence"/>
</dbReference>
<dbReference type="Gene3D" id="2.160.20.80">
    <property type="entry name" value="E3 ubiquitin-protein ligase SopA"/>
    <property type="match status" value="1"/>
</dbReference>
<keyword evidence="2" id="KW-1185">Reference proteome</keyword>
<dbReference type="PANTHER" id="PTHR14136:SF17">
    <property type="entry name" value="BTB_POZ DOMAIN-CONTAINING PROTEIN KCTD9"/>
    <property type="match status" value="1"/>
</dbReference>